<organism evidence="2 3">
    <name type="scientific">Pristionchus pacificus</name>
    <name type="common">Parasitic nematode worm</name>
    <dbReference type="NCBI Taxonomy" id="54126"/>
    <lineage>
        <taxon>Eukaryota</taxon>
        <taxon>Metazoa</taxon>
        <taxon>Ecdysozoa</taxon>
        <taxon>Nematoda</taxon>
        <taxon>Chromadorea</taxon>
        <taxon>Rhabditida</taxon>
        <taxon>Rhabditina</taxon>
        <taxon>Diplogasteromorpha</taxon>
        <taxon>Diplogasteroidea</taxon>
        <taxon>Neodiplogasteridae</taxon>
        <taxon>Pristionchus</taxon>
    </lineage>
</organism>
<dbReference type="Proteomes" id="UP000005239">
    <property type="component" value="Unassembled WGS sequence"/>
</dbReference>
<evidence type="ECO:0000313" key="2">
    <source>
        <dbReference type="EnsemblMetazoa" id="PPA12020.1"/>
    </source>
</evidence>
<proteinExistence type="predicted"/>
<feature type="compositionally biased region" description="Basic residues" evidence="1">
    <location>
        <begin position="134"/>
        <end position="166"/>
    </location>
</feature>
<feature type="region of interest" description="Disordered" evidence="1">
    <location>
        <begin position="89"/>
        <end position="166"/>
    </location>
</feature>
<gene>
    <name evidence="2" type="primary">WBGene00101574</name>
</gene>
<dbReference type="AlphaFoldDB" id="A0A2A6BMF4"/>
<evidence type="ECO:0000256" key="1">
    <source>
        <dbReference type="SAM" id="MobiDB-lite"/>
    </source>
</evidence>
<sequence length="166" mass="17576">GNYLFCGLCGRSARTSDNVIASALDRTVYVSMDGDRERLPTTTLDFIAKIRGSTTPSIGANAGGTEGTKTATAGGTAAKTAVKNEAAKYGTAKADDENNEIGIGVDGGGVNAAAQGCNRDPKGTKWYENLFRRGSSKRSKKSKKSSGRKNRSKRSSWKSKRMGRQT</sequence>
<reference evidence="3" key="1">
    <citation type="journal article" date="2008" name="Nat. Genet.">
        <title>The Pristionchus pacificus genome provides a unique perspective on nematode lifestyle and parasitism.</title>
        <authorList>
            <person name="Dieterich C."/>
            <person name="Clifton S.W."/>
            <person name="Schuster L.N."/>
            <person name="Chinwalla A."/>
            <person name="Delehaunty K."/>
            <person name="Dinkelacker I."/>
            <person name="Fulton L."/>
            <person name="Fulton R."/>
            <person name="Godfrey J."/>
            <person name="Minx P."/>
            <person name="Mitreva M."/>
            <person name="Roeseler W."/>
            <person name="Tian H."/>
            <person name="Witte H."/>
            <person name="Yang S.P."/>
            <person name="Wilson R.K."/>
            <person name="Sommer R.J."/>
        </authorList>
    </citation>
    <scope>NUCLEOTIDE SEQUENCE [LARGE SCALE GENOMIC DNA]</scope>
    <source>
        <strain evidence="3">PS312</strain>
    </source>
</reference>
<evidence type="ECO:0000313" key="3">
    <source>
        <dbReference type="Proteomes" id="UP000005239"/>
    </source>
</evidence>
<name>A0A2A6BMF4_PRIPA</name>
<protein>
    <submittedName>
        <fullName evidence="2">Uncharacterized protein</fullName>
    </submittedName>
</protein>
<accession>A0A2A6BMF4</accession>
<reference evidence="2" key="2">
    <citation type="submission" date="2022-06" db="UniProtKB">
        <authorList>
            <consortium name="EnsemblMetazoa"/>
        </authorList>
    </citation>
    <scope>IDENTIFICATION</scope>
    <source>
        <strain evidence="2">PS312</strain>
    </source>
</reference>
<accession>A0A8R1YB99</accession>
<dbReference type="EnsemblMetazoa" id="PPA12020.1">
    <property type="protein sequence ID" value="PPA12020.1"/>
    <property type="gene ID" value="WBGene00101574"/>
</dbReference>
<keyword evidence="3" id="KW-1185">Reference proteome</keyword>